<evidence type="ECO:0000313" key="1">
    <source>
        <dbReference type="EMBL" id="KAJ9058332.1"/>
    </source>
</evidence>
<reference evidence="1" key="1">
    <citation type="submission" date="2022-04" db="EMBL/GenBank/DDBJ databases">
        <title>Genome of the entomopathogenic fungus Entomophthora muscae.</title>
        <authorList>
            <person name="Elya C."/>
            <person name="Lovett B.R."/>
            <person name="Lee E."/>
            <person name="Macias A.M."/>
            <person name="Hajek A.E."/>
            <person name="De Bivort B.L."/>
            <person name="Kasson M.T."/>
            <person name="De Fine Licht H.H."/>
            <person name="Stajich J.E."/>
        </authorList>
    </citation>
    <scope>NUCLEOTIDE SEQUENCE</scope>
    <source>
        <strain evidence="1">Berkeley</strain>
    </source>
</reference>
<gene>
    <name evidence="1" type="ORF">DSO57_1013383</name>
</gene>
<dbReference type="Proteomes" id="UP001165960">
    <property type="component" value="Unassembled WGS sequence"/>
</dbReference>
<sequence>MYKGTITPSLITPSGNHFPKEHINQQIKEIPTQDPDITQIKHLSSKGTWFFQSSMASRIYMDTVRLTT</sequence>
<comment type="caution">
    <text evidence="1">The sequence shown here is derived from an EMBL/GenBank/DDBJ whole genome shotgun (WGS) entry which is preliminary data.</text>
</comment>
<name>A0ACC2S7R7_9FUNG</name>
<organism evidence="1 2">
    <name type="scientific">Entomophthora muscae</name>
    <dbReference type="NCBI Taxonomy" id="34485"/>
    <lineage>
        <taxon>Eukaryota</taxon>
        <taxon>Fungi</taxon>
        <taxon>Fungi incertae sedis</taxon>
        <taxon>Zoopagomycota</taxon>
        <taxon>Entomophthoromycotina</taxon>
        <taxon>Entomophthoromycetes</taxon>
        <taxon>Entomophthorales</taxon>
        <taxon>Entomophthoraceae</taxon>
        <taxon>Entomophthora</taxon>
    </lineage>
</organism>
<evidence type="ECO:0000313" key="2">
    <source>
        <dbReference type="Proteomes" id="UP001165960"/>
    </source>
</evidence>
<protein>
    <submittedName>
        <fullName evidence="1">Uncharacterized protein</fullName>
    </submittedName>
</protein>
<accession>A0ACC2S7R7</accession>
<proteinExistence type="predicted"/>
<dbReference type="EMBL" id="QTSX02005729">
    <property type="protein sequence ID" value="KAJ9058332.1"/>
    <property type="molecule type" value="Genomic_DNA"/>
</dbReference>
<keyword evidence="2" id="KW-1185">Reference proteome</keyword>